<accession>A0AA37KG04</accession>
<dbReference type="AlphaFoldDB" id="A0AA37KG04"/>
<dbReference type="Proteomes" id="UP001055104">
    <property type="component" value="Unassembled WGS sequence"/>
</dbReference>
<dbReference type="InterPro" id="IPR013785">
    <property type="entry name" value="Aldolase_TIM"/>
</dbReference>
<dbReference type="InterPro" id="IPR058240">
    <property type="entry name" value="rSAM_sf"/>
</dbReference>
<dbReference type="SFLD" id="SFLDG01386">
    <property type="entry name" value="main_SPASM_domain-containing"/>
    <property type="match status" value="1"/>
</dbReference>
<feature type="domain" description="Radical SAM core" evidence="7">
    <location>
        <begin position="36"/>
        <end position="194"/>
    </location>
</feature>
<protein>
    <submittedName>
        <fullName evidence="8">Radical SAM peptide maturase</fullName>
    </submittedName>
</protein>
<dbReference type="SFLD" id="SFLDG01384">
    <property type="entry name" value="thioether_bond_formation_requi"/>
    <property type="match status" value="1"/>
</dbReference>
<evidence type="ECO:0000256" key="1">
    <source>
        <dbReference type="ARBA" id="ARBA00001966"/>
    </source>
</evidence>
<comment type="similarity">
    <text evidence="6">Belongs to the radical SAM superfamily. Anaerobic sulfatase-maturating enzyme family.</text>
</comment>
<evidence type="ECO:0000313" key="9">
    <source>
        <dbReference type="Proteomes" id="UP001055104"/>
    </source>
</evidence>
<dbReference type="Gene3D" id="3.20.20.70">
    <property type="entry name" value="Aldolase class I"/>
    <property type="match status" value="1"/>
</dbReference>
<comment type="cofactor">
    <cofactor evidence="1">
        <name>[4Fe-4S] cluster</name>
        <dbReference type="ChEBI" id="CHEBI:49883"/>
    </cofactor>
</comment>
<dbReference type="SFLD" id="SFLDS00029">
    <property type="entry name" value="Radical_SAM"/>
    <property type="match status" value="1"/>
</dbReference>
<dbReference type="SFLD" id="SFLDG01067">
    <property type="entry name" value="SPASM/twitch_domain_containing"/>
    <property type="match status" value="1"/>
</dbReference>
<evidence type="ECO:0000256" key="5">
    <source>
        <dbReference type="ARBA" id="ARBA00023014"/>
    </source>
</evidence>
<comment type="caution">
    <text evidence="8">The sequence shown here is derived from an EMBL/GenBank/DDBJ whole genome shotgun (WGS) entry which is preliminary data.</text>
</comment>
<organism evidence="8 9">
    <name type="scientific">Phocaeicola dorei</name>
    <dbReference type="NCBI Taxonomy" id="357276"/>
    <lineage>
        <taxon>Bacteria</taxon>
        <taxon>Pseudomonadati</taxon>
        <taxon>Bacteroidota</taxon>
        <taxon>Bacteroidia</taxon>
        <taxon>Bacteroidales</taxon>
        <taxon>Bacteroidaceae</taxon>
        <taxon>Phocaeicola</taxon>
    </lineage>
</organism>
<dbReference type="InterPro" id="IPR023867">
    <property type="entry name" value="Sulphatase_maturase_rSAM"/>
</dbReference>
<sequence length="418" mass="48711">MEKEGYLENFDSDYSVRISAKDIENSIRDVSQVVFEMTTACNLKCEYCCYSDGYTVFQKRRNGKLEFSTAKVVLDSLVEIFKSKVATGLRSEPFAISFYGGEPLMNFPIIKEIVEYAELLNFEGKEIVFTMTTNAVLIDKFADFLCKHKFRILISLDGNKKHDSYRKTVSGKESFDIVYKNLKYIQKNYPTLFSYIRFNAVYTNKSEARDILNFFMTEFGKYPQFSQLHKPDLAAKEVDKIKSMYKEIEIPYELCMQKDLILESPIHKRIFEFCTKLSGHTYHDEGELSNDIFRSNYPTGTCVPFSKRIFVTFEGNLFPCEKINRDIPWGYVDSSERLIINASTIAERFNSMLDKYERICSTCYLQQCCTKCAFQSADLNCDNKKSKEQFRKILSKIYSYIEKHPDIVNLLKENVVLK</sequence>
<dbReference type="SUPFAM" id="SSF102114">
    <property type="entry name" value="Radical SAM enzymes"/>
    <property type="match status" value="1"/>
</dbReference>
<evidence type="ECO:0000259" key="7">
    <source>
        <dbReference type="Pfam" id="PF04055"/>
    </source>
</evidence>
<dbReference type="PANTHER" id="PTHR43273">
    <property type="entry name" value="ANAEROBIC SULFATASE-MATURATING ENZYME HOMOLOG ASLB-RELATED"/>
    <property type="match status" value="1"/>
</dbReference>
<proteinExistence type="inferred from homology"/>
<dbReference type="PANTHER" id="PTHR43273:SF3">
    <property type="entry name" value="ANAEROBIC SULFATASE-MATURATING ENZYME HOMOLOG ASLB-RELATED"/>
    <property type="match status" value="1"/>
</dbReference>
<dbReference type="RefSeq" id="WP_244058025.1">
    <property type="nucleotide sequence ID" value="NZ_BQOA01000001.1"/>
</dbReference>
<evidence type="ECO:0000313" key="8">
    <source>
        <dbReference type="EMBL" id="GKH81864.1"/>
    </source>
</evidence>
<dbReference type="CDD" id="cd01335">
    <property type="entry name" value="Radical_SAM"/>
    <property type="match status" value="1"/>
</dbReference>
<gene>
    <name evidence="8" type="ORF">CE91St7_27480</name>
</gene>
<dbReference type="InterPro" id="IPR026407">
    <property type="entry name" value="SAM_GG-Bacter"/>
</dbReference>
<dbReference type="InterPro" id="IPR007197">
    <property type="entry name" value="rSAM"/>
</dbReference>
<reference evidence="8" key="1">
    <citation type="submission" date="2022-01" db="EMBL/GenBank/DDBJ databases">
        <title>Novel bile acid biosynthetic pathways are enriched in the microbiome of centenarians.</title>
        <authorList>
            <person name="Sato Y."/>
            <person name="Atarashi K."/>
            <person name="Plichta R.D."/>
            <person name="Arai Y."/>
            <person name="Sasajima S."/>
            <person name="Kearney M.S."/>
            <person name="Suda W."/>
            <person name="Takeshita K."/>
            <person name="Sasaki T."/>
            <person name="Okamoto S."/>
            <person name="Skelly N.A."/>
            <person name="Okamura Y."/>
            <person name="Vlamakis H."/>
            <person name="Li Y."/>
            <person name="Tanoue T."/>
            <person name="Takei H."/>
            <person name="Nittono H."/>
            <person name="Narushima S."/>
            <person name="Irie J."/>
            <person name="Itoh H."/>
            <person name="Moriya K."/>
            <person name="Sugiura Y."/>
            <person name="Suematsu M."/>
            <person name="Moritoki N."/>
            <person name="Shibata S."/>
            <person name="Littman R.D."/>
            <person name="Fischbach A.M."/>
            <person name="Uwamino Y."/>
            <person name="Inoue T."/>
            <person name="Honda A."/>
            <person name="Hattori M."/>
            <person name="Murai T."/>
            <person name="Xavier J.R."/>
            <person name="Hirose N."/>
            <person name="Honda K."/>
        </authorList>
    </citation>
    <scope>NUCLEOTIDE SEQUENCE</scope>
    <source>
        <strain evidence="8">CE91-St7</strain>
    </source>
</reference>
<dbReference type="NCBIfam" id="TIGR04148">
    <property type="entry name" value="GG_samocin_CFB"/>
    <property type="match status" value="1"/>
</dbReference>
<keyword evidence="4" id="KW-0408">Iron</keyword>
<dbReference type="GO" id="GO:0016491">
    <property type="term" value="F:oxidoreductase activity"/>
    <property type="evidence" value="ECO:0007669"/>
    <property type="project" value="InterPro"/>
</dbReference>
<dbReference type="GO" id="GO:0046872">
    <property type="term" value="F:metal ion binding"/>
    <property type="evidence" value="ECO:0007669"/>
    <property type="project" value="UniProtKB-KW"/>
</dbReference>
<dbReference type="GO" id="GO:0051536">
    <property type="term" value="F:iron-sulfur cluster binding"/>
    <property type="evidence" value="ECO:0007669"/>
    <property type="project" value="UniProtKB-KW"/>
</dbReference>
<keyword evidence="2" id="KW-0949">S-adenosyl-L-methionine</keyword>
<keyword evidence="5" id="KW-0411">Iron-sulfur</keyword>
<evidence type="ECO:0000256" key="4">
    <source>
        <dbReference type="ARBA" id="ARBA00023004"/>
    </source>
</evidence>
<evidence type="ECO:0000256" key="6">
    <source>
        <dbReference type="ARBA" id="ARBA00023601"/>
    </source>
</evidence>
<dbReference type="Pfam" id="PF04055">
    <property type="entry name" value="Radical_SAM"/>
    <property type="match status" value="1"/>
</dbReference>
<dbReference type="EMBL" id="BQOB01000001">
    <property type="protein sequence ID" value="GKH81864.1"/>
    <property type="molecule type" value="Genomic_DNA"/>
</dbReference>
<evidence type="ECO:0000256" key="2">
    <source>
        <dbReference type="ARBA" id="ARBA00022691"/>
    </source>
</evidence>
<keyword evidence="3" id="KW-0479">Metal-binding</keyword>
<name>A0AA37KG04_9BACT</name>
<evidence type="ECO:0000256" key="3">
    <source>
        <dbReference type="ARBA" id="ARBA00022723"/>
    </source>
</evidence>